<name>A0A6P0UIS2_9FLAO</name>
<dbReference type="SUPFAM" id="SSF48403">
    <property type="entry name" value="Ankyrin repeat"/>
    <property type="match status" value="1"/>
</dbReference>
<evidence type="ECO:0000256" key="1">
    <source>
        <dbReference type="PROSITE-ProRule" id="PRU00023"/>
    </source>
</evidence>
<dbReference type="PANTHER" id="PTHR22677:SF4">
    <property type="entry name" value="USHER SYNDROME TYPE-1G PROTEIN-LIKE PROTEIN"/>
    <property type="match status" value="1"/>
</dbReference>
<proteinExistence type="predicted"/>
<gene>
    <name evidence="3" type="ORF">GWK08_03185</name>
</gene>
<feature type="repeat" description="ANK" evidence="1">
    <location>
        <begin position="39"/>
        <end position="71"/>
    </location>
</feature>
<dbReference type="PROSITE" id="PS50088">
    <property type="entry name" value="ANK_REPEAT"/>
    <property type="match status" value="2"/>
</dbReference>
<dbReference type="PROSITE" id="PS50297">
    <property type="entry name" value="ANK_REP_REGION"/>
    <property type="match status" value="1"/>
</dbReference>
<dbReference type="InterPro" id="IPR002110">
    <property type="entry name" value="Ankyrin_rpt"/>
</dbReference>
<dbReference type="PANTHER" id="PTHR22677">
    <property type="entry name" value="ANKYRIN REPEAT DOMAIN-CONTAINING PROTEIN 60"/>
    <property type="match status" value="1"/>
</dbReference>
<feature type="chain" id="PRO_5027108946" evidence="2">
    <location>
        <begin position="22"/>
        <end position="130"/>
    </location>
</feature>
<evidence type="ECO:0000313" key="4">
    <source>
        <dbReference type="Proteomes" id="UP000468581"/>
    </source>
</evidence>
<dbReference type="EMBL" id="JAABOO010000001">
    <property type="protein sequence ID" value="NER12432.1"/>
    <property type="molecule type" value="Genomic_DNA"/>
</dbReference>
<dbReference type="Proteomes" id="UP000468581">
    <property type="component" value="Unassembled WGS sequence"/>
</dbReference>
<keyword evidence="2" id="KW-0732">Signal</keyword>
<dbReference type="SMART" id="SM00248">
    <property type="entry name" value="ANK"/>
    <property type="match status" value="2"/>
</dbReference>
<dbReference type="Gene3D" id="1.25.40.20">
    <property type="entry name" value="Ankyrin repeat-containing domain"/>
    <property type="match status" value="1"/>
</dbReference>
<evidence type="ECO:0000256" key="2">
    <source>
        <dbReference type="SAM" id="SignalP"/>
    </source>
</evidence>
<comment type="caution">
    <text evidence="3">The sequence shown here is derived from an EMBL/GenBank/DDBJ whole genome shotgun (WGS) entry which is preliminary data.</text>
</comment>
<dbReference type="RefSeq" id="WP_163605456.1">
    <property type="nucleotide sequence ID" value="NZ_JAABOO010000001.1"/>
</dbReference>
<keyword evidence="4" id="KW-1185">Reference proteome</keyword>
<protein>
    <submittedName>
        <fullName evidence="3">Uncharacterized protein</fullName>
    </submittedName>
</protein>
<keyword evidence="1" id="KW-0040">ANK repeat</keyword>
<sequence>MKKTVFLLAIAFAAVSFSARANTEMSPIHSEGTEITTDVGINAFCMAIAKGDMETVKKLIEQGENVNKKSRGMTPAMWAARYNRVEILKLLIDKGANLHLRSNQGFKALKYAEAAGAKEAMQVIKNALNT</sequence>
<dbReference type="AlphaFoldDB" id="A0A6P0UIS2"/>
<dbReference type="InterPro" id="IPR036770">
    <property type="entry name" value="Ankyrin_rpt-contain_sf"/>
</dbReference>
<organism evidence="3 4">
    <name type="scientific">Leptobacterium flavescens</name>
    <dbReference type="NCBI Taxonomy" id="472055"/>
    <lineage>
        <taxon>Bacteria</taxon>
        <taxon>Pseudomonadati</taxon>
        <taxon>Bacteroidota</taxon>
        <taxon>Flavobacteriia</taxon>
        <taxon>Flavobacteriales</taxon>
        <taxon>Flavobacteriaceae</taxon>
        <taxon>Leptobacterium</taxon>
    </lineage>
</organism>
<feature type="signal peptide" evidence="2">
    <location>
        <begin position="1"/>
        <end position="21"/>
    </location>
</feature>
<accession>A0A6P0UIS2</accession>
<feature type="repeat" description="ANK" evidence="1">
    <location>
        <begin position="71"/>
        <end position="103"/>
    </location>
</feature>
<reference evidence="3 4" key="1">
    <citation type="submission" date="2020-01" db="EMBL/GenBank/DDBJ databases">
        <title>Leptobacterium flavescens.</title>
        <authorList>
            <person name="Wang G."/>
        </authorList>
    </citation>
    <scope>NUCLEOTIDE SEQUENCE [LARGE SCALE GENOMIC DNA]</scope>
    <source>
        <strain evidence="3 4">KCTC 22160</strain>
    </source>
</reference>
<evidence type="ECO:0000313" key="3">
    <source>
        <dbReference type="EMBL" id="NER12432.1"/>
    </source>
</evidence>
<dbReference type="InterPro" id="IPR039323">
    <property type="entry name" value="ANKRD_45/46/60"/>
</dbReference>
<dbReference type="Pfam" id="PF12796">
    <property type="entry name" value="Ank_2"/>
    <property type="match status" value="1"/>
</dbReference>